<organism evidence="1 2">
    <name type="scientific">Eikenella corrodens ATCC 23834</name>
    <dbReference type="NCBI Taxonomy" id="546274"/>
    <lineage>
        <taxon>Bacteria</taxon>
        <taxon>Pseudomonadati</taxon>
        <taxon>Pseudomonadota</taxon>
        <taxon>Betaproteobacteria</taxon>
        <taxon>Neisseriales</taxon>
        <taxon>Neisseriaceae</taxon>
        <taxon>Eikenella</taxon>
    </lineage>
</organism>
<comment type="caution">
    <text evidence="1">The sequence shown here is derived from an EMBL/GenBank/DDBJ whole genome shotgun (WGS) entry which is preliminary data.</text>
</comment>
<gene>
    <name evidence="1" type="ORF">EIKCOROL_01076</name>
</gene>
<sequence length="44" mass="5164">MVQTMWKRRRHYIANGSCFQVAPLEDWTIMPVLLSGSLRRDKAT</sequence>
<dbReference type="EMBL" id="ACEA01000017">
    <property type="protein sequence ID" value="EEG24438.1"/>
    <property type="molecule type" value="Genomic_DNA"/>
</dbReference>
<reference evidence="1 2" key="1">
    <citation type="submission" date="2009-01" db="EMBL/GenBank/DDBJ databases">
        <authorList>
            <person name="Fulton L."/>
            <person name="Clifton S."/>
            <person name="Chinwalla A.T."/>
            <person name="Mitreva M."/>
            <person name="Sodergren E."/>
            <person name="Weinstock G."/>
            <person name="Clifton S."/>
            <person name="Dooling D.J."/>
            <person name="Fulton B."/>
            <person name="Minx P."/>
            <person name="Pepin K.H."/>
            <person name="Johnson M."/>
            <person name="Bhonagiri V."/>
            <person name="Nash W.E."/>
            <person name="Mardis E.R."/>
            <person name="Wilson R.K."/>
        </authorList>
    </citation>
    <scope>NUCLEOTIDE SEQUENCE [LARGE SCALE GENOMIC DNA]</scope>
    <source>
        <strain evidence="1 2">ATCC 23834</strain>
    </source>
</reference>
<accession>C0DUP1</accession>
<proteinExistence type="predicted"/>
<name>C0DUP1_EIKCO</name>
<dbReference type="AlphaFoldDB" id="C0DUP1"/>
<dbReference type="HOGENOM" id="CLU_3215601_0_0_4"/>
<evidence type="ECO:0000313" key="2">
    <source>
        <dbReference type="Proteomes" id="UP000005837"/>
    </source>
</evidence>
<dbReference type="Proteomes" id="UP000005837">
    <property type="component" value="Unassembled WGS sequence"/>
</dbReference>
<evidence type="ECO:0000313" key="1">
    <source>
        <dbReference type="EMBL" id="EEG24438.1"/>
    </source>
</evidence>
<protein>
    <submittedName>
        <fullName evidence="1">Uncharacterized protein</fullName>
    </submittedName>
</protein>